<name>A0A3B0U1U1_9ZZZZ</name>
<dbReference type="AlphaFoldDB" id="A0A3B0U1U1"/>
<sequence length="229" mass="26724">MSEDKEFRDSLLDAYVLKTSVKQKVYDNTNEAFTILKKVLKQLEGDYKKLLQGRVADKLMPRYKERGPFDAEITIGGDLLIFSMHSNVFEFDKEHPIWNTKYVQEDNLRSYCGVIYIYNFLSDSFKFARMNDLGYLVARIFVNNEKHFFVEGKRQSDELLKDFSVDAISPGFLRQIIEIAIQYSVQFDLLLPPYDQVKIATVDQMFQKISHSKMKTGKRLGFSFNSDDV</sequence>
<gene>
    <name evidence="1" type="ORF">MNBD_BACTEROID01-1203</name>
</gene>
<accession>A0A3B0U1U1</accession>
<dbReference type="EMBL" id="UOEP01000208">
    <property type="protein sequence ID" value="VAW24258.1"/>
    <property type="molecule type" value="Genomic_DNA"/>
</dbReference>
<evidence type="ECO:0000313" key="1">
    <source>
        <dbReference type="EMBL" id="VAW24258.1"/>
    </source>
</evidence>
<proteinExistence type="predicted"/>
<protein>
    <submittedName>
        <fullName evidence="1">Uncharacterized protein</fullName>
    </submittedName>
</protein>
<reference evidence="1" key="1">
    <citation type="submission" date="2018-06" db="EMBL/GenBank/DDBJ databases">
        <authorList>
            <person name="Zhirakovskaya E."/>
        </authorList>
    </citation>
    <scope>NUCLEOTIDE SEQUENCE</scope>
</reference>
<organism evidence="1">
    <name type="scientific">hydrothermal vent metagenome</name>
    <dbReference type="NCBI Taxonomy" id="652676"/>
    <lineage>
        <taxon>unclassified sequences</taxon>
        <taxon>metagenomes</taxon>
        <taxon>ecological metagenomes</taxon>
    </lineage>
</organism>